<dbReference type="Pfam" id="PF01757">
    <property type="entry name" value="Acyl_transf_3"/>
    <property type="match status" value="1"/>
</dbReference>
<keyword evidence="1" id="KW-1133">Transmembrane helix</keyword>
<name>A0A7W4UHB3_9CELL</name>
<sequence>MRSKSLSYMPALDGLRAIAVGMVFVVHAFPEGSFPGGLGVDVFFLISGFLITRILLKELDRTGGIDLRTFYVKRALRLYPALLLVCAVFLVAFFVLRRGIPWEEARFTAIAVTYTSNIWMTVTGEFVGHLTHTWSLAMEEQFYVVWPIAFVLLMRSRLSRRSVAVVVSTVALASLGGWAVVGSEHAFHPLTKAGGLLVGCVVAFLVERRPWQHAGLAHASVAVFTVVLVAESLGVMTREVSLPVVTLTLPFLVLHAAFGQGWLVRALSARWLIHLGVLSYGLYLWHYPILSALTSVGVSGWPGLLIAAALTYAAAATSFRFVERPVLRLKDRVGQRVVAAS</sequence>
<dbReference type="GO" id="GO:0016747">
    <property type="term" value="F:acyltransferase activity, transferring groups other than amino-acyl groups"/>
    <property type="evidence" value="ECO:0007669"/>
    <property type="project" value="InterPro"/>
</dbReference>
<feature type="transmembrane region" description="Helical" evidence="1">
    <location>
        <begin position="271"/>
        <end position="289"/>
    </location>
</feature>
<feature type="transmembrane region" description="Helical" evidence="1">
    <location>
        <begin position="163"/>
        <end position="181"/>
    </location>
</feature>
<dbReference type="InterPro" id="IPR002656">
    <property type="entry name" value="Acyl_transf_3_dom"/>
</dbReference>
<feature type="transmembrane region" description="Helical" evidence="1">
    <location>
        <begin position="76"/>
        <end position="96"/>
    </location>
</feature>
<keyword evidence="1" id="KW-0812">Transmembrane</keyword>
<feature type="domain" description="Acyltransferase 3" evidence="2">
    <location>
        <begin position="11"/>
        <end position="315"/>
    </location>
</feature>
<protein>
    <submittedName>
        <fullName evidence="3">Peptidoglycan/LPS O-acetylase OafA/YrhL</fullName>
    </submittedName>
</protein>
<feature type="transmembrane region" description="Helical" evidence="1">
    <location>
        <begin position="213"/>
        <end position="234"/>
    </location>
</feature>
<dbReference type="GO" id="GO:0016020">
    <property type="term" value="C:membrane"/>
    <property type="evidence" value="ECO:0007669"/>
    <property type="project" value="TreeGrafter"/>
</dbReference>
<feature type="transmembrane region" description="Helical" evidence="1">
    <location>
        <begin position="240"/>
        <end position="259"/>
    </location>
</feature>
<dbReference type="Proteomes" id="UP000518206">
    <property type="component" value="Unassembled WGS sequence"/>
</dbReference>
<dbReference type="AlphaFoldDB" id="A0A7W4UHB3"/>
<evidence type="ECO:0000313" key="3">
    <source>
        <dbReference type="EMBL" id="MBB2924166.1"/>
    </source>
</evidence>
<proteinExistence type="predicted"/>
<reference evidence="3 4" key="2">
    <citation type="submission" date="2020-08" db="EMBL/GenBank/DDBJ databases">
        <authorList>
            <person name="Partida-Martinez L."/>
            <person name="Huntemann M."/>
            <person name="Clum A."/>
            <person name="Wang J."/>
            <person name="Palaniappan K."/>
            <person name="Ritter S."/>
            <person name="Chen I.-M."/>
            <person name="Stamatis D."/>
            <person name="Reddy T."/>
            <person name="O'Malley R."/>
            <person name="Daum C."/>
            <person name="Shapiro N."/>
            <person name="Ivanova N."/>
            <person name="Kyrpides N."/>
            <person name="Woyke T."/>
        </authorList>
    </citation>
    <scope>NUCLEOTIDE SEQUENCE [LARGE SCALE GENOMIC DNA]</scope>
    <source>
        <strain evidence="3 4">RAS26</strain>
    </source>
</reference>
<comment type="caution">
    <text evidence="3">The sequence shown here is derived from an EMBL/GenBank/DDBJ whole genome shotgun (WGS) entry which is preliminary data.</text>
</comment>
<dbReference type="RefSeq" id="WP_183296946.1">
    <property type="nucleotide sequence ID" value="NZ_JACHVX010000004.1"/>
</dbReference>
<gene>
    <name evidence="3" type="ORF">FHR80_003094</name>
</gene>
<dbReference type="GO" id="GO:0009103">
    <property type="term" value="P:lipopolysaccharide biosynthetic process"/>
    <property type="evidence" value="ECO:0007669"/>
    <property type="project" value="TreeGrafter"/>
</dbReference>
<feature type="transmembrane region" description="Helical" evidence="1">
    <location>
        <begin position="36"/>
        <end position="56"/>
    </location>
</feature>
<accession>A0A7W4UHB3</accession>
<evidence type="ECO:0000313" key="4">
    <source>
        <dbReference type="Proteomes" id="UP000518206"/>
    </source>
</evidence>
<dbReference type="PANTHER" id="PTHR23028:SF53">
    <property type="entry name" value="ACYL_TRANSF_3 DOMAIN-CONTAINING PROTEIN"/>
    <property type="match status" value="1"/>
</dbReference>
<keyword evidence="1" id="KW-0472">Membrane</keyword>
<evidence type="ECO:0000259" key="2">
    <source>
        <dbReference type="Pfam" id="PF01757"/>
    </source>
</evidence>
<feature type="transmembrane region" description="Helical" evidence="1">
    <location>
        <begin position="12"/>
        <end position="30"/>
    </location>
</feature>
<organism evidence="3 4">
    <name type="scientific">Cellulomonas cellasea</name>
    <dbReference type="NCBI Taxonomy" id="43670"/>
    <lineage>
        <taxon>Bacteria</taxon>
        <taxon>Bacillati</taxon>
        <taxon>Actinomycetota</taxon>
        <taxon>Actinomycetes</taxon>
        <taxon>Micrococcales</taxon>
        <taxon>Cellulomonadaceae</taxon>
        <taxon>Cellulomonas</taxon>
    </lineage>
</organism>
<reference evidence="3 4" key="1">
    <citation type="submission" date="2020-08" db="EMBL/GenBank/DDBJ databases">
        <title>The Agave Microbiome: Exploring the role of microbial communities in plant adaptations to desert environments.</title>
        <authorList>
            <person name="Partida-Martinez L.P."/>
        </authorList>
    </citation>
    <scope>NUCLEOTIDE SEQUENCE [LARGE SCALE GENOMIC DNA]</scope>
    <source>
        <strain evidence="3 4">RAS26</strain>
    </source>
</reference>
<dbReference type="PANTHER" id="PTHR23028">
    <property type="entry name" value="ACETYLTRANSFERASE"/>
    <property type="match status" value="1"/>
</dbReference>
<feature type="transmembrane region" description="Helical" evidence="1">
    <location>
        <begin position="301"/>
        <end position="322"/>
    </location>
</feature>
<evidence type="ECO:0000256" key="1">
    <source>
        <dbReference type="SAM" id="Phobius"/>
    </source>
</evidence>
<feature type="transmembrane region" description="Helical" evidence="1">
    <location>
        <begin position="187"/>
        <end position="206"/>
    </location>
</feature>
<dbReference type="EMBL" id="JACHVX010000004">
    <property type="protein sequence ID" value="MBB2924166.1"/>
    <property type="molecule type" value="Genomic_DNA"/>
</dbReference>
<dbReference type="InterPro" id="IPR050879">
    <property type="entry name" value="Acyltransferase_3"/>
</dbReference>